<dbReference type="EMBL" id="CYRY02045769">
    <property type="protein sequence ID" value="VCX41297.1"/>
    <property type="molecule type" value="Genomic_DNA"/>
</dbReference>
<keyword evidence="2" id="KW-1185">Reference proteome</keyword>
<sequence length="84" mass="9211">APALKDSWLHLAEPPQGPIPRCHRGGAQPHLQLTPGHLHRGVGVQPSIHRLERATSNLDVKLEVSAVWGRCHGLGLRILLFLLL</sequence>
<dbReference type="AlphaFoldDB" id="A0A9X9MB90"/>
<organism evidence="1 2">
    <name type="scientific">Gulo gulo</name>
    <name type="common">Wolverine</name>
    <name type="synonym">Gluton</name>
    <dbReference type="NCBI Taxonomy" id="48420"/>
    <lineage>
        <taxon>Eukaryota</taxon>
        <taxon>Metazoa</taxon>
        <taxon>Chordata</taxon>
        <taxon>Craniata</taxon>
        <taxon>Vertebrata</taxon>
        <taxon>Euteleostomi</taxon>
        <taxon>Mammalia</taxon>
        <taxon>Eutheria</taxon>
        <taxon>Laurasiatheria</taxon>
        <taxon>Carnivora</taxon>
        <taxon>Caniformia</taxon>
        <taxon>Musteloidea</taxon>
        <taxon>Mustelidae</taxon>
        <taxon>Guloninae</taxon>
        <taxon>Gulo</taxon>
    </lineage>
</organism>
<comment type="caution">
    <text evidence="1">The sequence shown here is derived from an EMBL/GenBank/DDBJ whole genome shotgun (WGS) entry which is preliminary data.</text>
</comment>
<feature type="non-terminal residue" evidence="1">
    <location>
        <position position="84"/>
    </location>
</feature>
<gene>
    <name evidence="1" type="ORF">BN2614_LOCUS6</name>
</gene>
<protein>
    <submittedName>
        <fullName evidence="1">Uncharacterized protein</fullName>
    </submittedName>
</protein>
<proteinExistence type="predicted"/>
<reference evidence="1 2" key="1">
    <citation type="submission" date="2018-10" db="EMBL/GenBank/DDBJ databases">
        <authorList>
            <person name="Ekblom R."/>
            <person name="Jareborg N."/>
        </authorList>
    </citation>
    <scope>NUCLEOTIDE SEQUENCE [LARGE SCALE GENOMIC DNA]</scope>
    <source>
        <tissue evidence="1">Muscle</tissue>
    </source>
</reference>
<accession>A0A9X9MB90</accession>
<evidence type="ECO:0000313" key="2">
    <source>
        <dbReference type="Proteomes" id="UP000269945"/>
    </source>
</evidence>
<evidence type="ECO:0000313" key="1">
    <source>
        <dbReference type="EMBL" id="VCX41297.1"/>
    </source>
</evidence>
<name>A0A9X9MB90_GULGU</name>
<feature type="non-terminal residue" evidence="1">
    <location>
        <position position="1"/>
    </location>
</feature>
<dbReference type="Proteomes" id="UP000269945">
    <property type="component" value="Unassembled WGS sequence"/>
</dbReference>